<proteinExistence type="predicted"/>
<keyword evidence="2" id="KW-1185">Reference proteome</keyword>
<evidence type="ECO:0000313" key="1">
    <source>
        <dbReference type="EMBL" id="KAJ3483292.1"/>
    </source>
</evidence>
<dbReference type="EMBL" id="JANAKD010001110">
    <property type="protein sequence ID" value="KAJ3483292.1"/>
    <property type="molecule type" value="Genomic_DNA"/>
</dbReference>
<dbReference type="Proteomes" id="UP001148737">
    <property type="component" value="Unassembled WGS sequence"/>
</dbReference>
<gene>
    <name evidence="1" type="ORF">NLG97_g7341</name>
</gene>
<accession>A0ACC1QNR5</accession>
<organism evidence="1 2">
    <name type="scientific">Lecanicillium saksenae</name>
    <dbReference type="NCBI Taxonomy" id="468837"/>
    <lineage>
        <taxon>Eukaryota</taxon>
        <taxon>Fungi</taxon>
        <taxon>Dikarya</taxon>
        <taxon>Ascomycota</taxon>
        <taxon>Pezizomycotina</taxon>
        <taxon>Sordariomycetes</taxon>
        <taxon>Hypocreomycetidae</taxon>
        <taxon>Hypocreales</taxon>
        <taxon>Cordycipitaceae</taxon>
        <taxon>Lecanicillium</taxon>
    </lineage>
</organism>
<protein>
    <submittedName>
        <fullName evidence="1">Uncharacterized protein</fullName>
    </submittedName>
</protein>
<comment type="caution">
    <text evidence="1">The sequence shown here is derived from an EMBL/GenBank/DDBJ whole genome shotgun (WGS) entry which is preliminary data.</text>
</comment>
<name>A0ACC1QNR5_9HYPO</name>
<sequence length="97" mass="10275">MPAKGVTSETTTSVPGAEDRDAGSYVTDHMDAVPVQDDNATVEDPIDAEKADTDQQLEKDEEDAIDKSNIVPGRTRGAKPSEGSYREPSDKVPGVDG</sequence>
<evidence type="ECO:0000313" key="2">
    <source>
        <dbReference type="Proteomes" id="UP001148737"/>
    </source>
</evidence>
<reference evidence="1" key="1">
    <citation type="submission" date="2022-07" db="EMBL/GenBank/DDBJ databases">
        <title>Genome Sequence of Lecanicillium saksenae.</title>
        <authorList>
            <person name="Buettner E."/>
        </authorList>
    </citation>
    <scope>NUCLEOTIDE SEQUENCE</scope>
    <source>
        <strain evidence="1">VT-O1</strain>
    </source>
</reference>